<sequence length="236" mass="23930">MLRAVGRALRDTASAMSRLGLSLEGEAAVVDKVSRHRRMMAVNEVAPTAGNNSFVAPSAAVIGAVEVGDAASVWYNAVVRGDAGKVTIGKGSSIGHNAVVGNFGHSDADVVIGESVVVGPGAVVNAATLHDECAIGAGATVGAGAIVETHAVVADGATVPANAVVRKGEYWEGNPATMARQLSQAERAAIATSASSLHAATAAHHAEHDKTPAQREEEKLRAMTEAGVDAEPEPLY</sequence>
<dbReference type="Proteomes" id="UP000054408">
    <property type="component" value="Unassembled WGS sequence"/>
</dbReference>
<evidence type="ECO:0000313" key="2">
    <source>
        <dbReference type="EMBL" id="KNC51121.1"/>
    </source>
</evidence>
<dbReference type="PANTHER" id="PTHR13061">
    <property type="entry name" value="DYNACTIN SUBUNIT P25"/>
    <property type="match status" value="1"/>
</dbReference>
<name>A0A0L0DG79_THETB</name>
<protein>
    <submittedName>
        <fullName evidence="2">Transcription factor APFI</fullName>
    </submittedName>
</protein>
<dbReference type="RefSeq" id="XP_013756329.1">
    <property type="nucleotide sequence ID" value="XM_013900875.1"/>
</dbReference>
<dbReference type="Gene3D" id="2.160.10.10">
    <property type="entry name" value="Hexapeptide repeat proteins"/>
    <property type="match status" value="1"/>
</dbReference>
<keyword evidence="3" id="KW-1185">Reference proteome</keyword>
<dbReference type="GeneID" id="25565623"/>
<dbReference type="AlphaFoldDB" id="A0A0L0DG79"/>
<evidence type="ECO:0000313" key="3">
    <source>
        <dbReference type="Proteomes" id="UP000054408"/>
    </source>
</evidence>
<dbReference type="OrthoDB" id="25818at2759"/>
<dbReference type="PANTHER" id="PTHR13061:SF29">
    <property type="entry name" value="GAMMA CARBONIC ANHYDRASE-LIKE 1, MITOCHONDRIAL-RELATED"/>
    <property type="match status" value="1"/>
</dbReference>
<dbReference type="EMBL" id="GL349465">
    <property type="protein sequence ID" value="KNC51121.1"/>
    <property type="molecule type" value="Genomic_DNA"/>
</dbReference>
<feature type="region of interest" description="Disordered" evidence="1">
    <location>
        <begin position="194"/>
        <end position="236"/>
    </location>
</feature>
<dbReference type="InterPro" id="IPR011004">
    <property type="entry name" value="Trimer_LpxA-like_sf"/>
</dbReference>
<evidence type="ECO:0000256" key="1">
    <source>
        <dbReference type="SAM" id="MobiDB-lite"/>
    </source>
</evidence>
<dbReference type="InterPro" id="IPR050484">
    <property type="entry name" value="Transf_Hexapept/Carb_Anhydrase"/>
</dbReference>
<dbReference type="SUPFAM" id="SSF51161">
    <property type="entry name" value="Trimeric LpxA-like enzymes"/>
    <property type="match status" value="1"/>
</dbReference>
<accession>A0A0L0DG79</accession>
<organism evidence="2 3">
    <name type="scientific">Thecamonas trahens ATCC 50062</name>
    <dbReference type="NCBI Taxonomy" id="461836"/>
    <lineage>
        <taxon>Eukaryota</taxon>
        <taxon>Apusozoa</taxon>
        <taxon>Apusomonadida</taxon>
        <taxon>Apusomonadidae</taxon>
        <taxon>Thecamonas</taxon>
    </lineage>
</organism>
<proteinExistence type="predicted"/>
<dbReference type="eggNOG" id="ENOG502QTES">
    <property type="taxonomic scope" value="Eukaryota"/>
</dbReference>
<dbReference type="OMA" id="ACTLEDE"/>
<feature type="compositionally biased region" description="Low complexity" evidence="1">
    <location>
        <begin position="194"/>
        <end position="203"/>
    </location>
</feature>
<reference evidence="2 3" key="1">
    <citation type="submission" date="2010-05" db="EMBL/GenBank/DDBJ databases">
        <title>The Genome Sequence of Thecamonas trahens ATCC 50062.</title>
        <authorList>
            <consortium name="The Broad Institute Genome Sequencing Platform"/>
            <person name="Russ C."/>
            <person name="Cuomo C."/>
            <person name="Shea T."/>
            <person name="Young S.K."/>
            <person name="Zeng Q."/>
            <person name="Koehrsen M."/>
            <person name="Haas B."/>
            <person name="Borodovsky M."/>
            <person name="Guigo R."/>
            <person name="Alvarado L."/>
            <person name="Berlin A."/>
            <person name="Bochicchio J."/>
            <person name="Borenstein D."/>
            <person name="Chapman S."/>
            <person name="Chen Z."/>
            <person name="Freedman E."/>
            <person name="Gellesch M."/>
            <person name="Goldberg J."/>
            <person name="Griggs A."/>
            <person name="Gujja S."/>
            <person name="Heilman E."/>
            <person name="Heiman D."/>
            <person name="Hepburn T."/>
            <person name="Howarth C."/>
            <person name="Jen D."/>
            <person name="Larson L."/>
            <person name="Mehta T."/>
            <person name="Park D."/>
            <person name="Pearson M."/>
            <person name="Roberts A."/>
            <person name="Saif S."/>
            <person name="Shenoy N."/>
            <person name="Sisk P."/>
            <person name="Stolte C."/>
            <person name="Sykes S."/>
            <person name="Thomson T."/>
            <person name="Walk T."/>
            <person name="White J."/>
            <person name="Yandava C."/>
            <person name="Burger G."/>
            <person name="Gray M.W."/>
            <person name="Holland P.W.H."/>
            <person name="King N."/>
            <person name="Lang F.B.F."/>
            <person name="Roger A.J."/>
            <person name="Ruiz-Trillo I."/>
            <person name="Lander E."/>
            <person name="Nusbaum C."/>
        </authorList>
    </citation>
    <scope>NUCLEOTIDE SEQUENCE [LARGE SCALE GENOMIC DNA]</scope>
    <source>
        <strain evidence="2 3">ATCC 50062</strain>
    </source>
</reference>
<dbReference type="STRING" id="461836.A0A0L0DG79"/>
<gene>
    <name evidence="2" type="ORF">AMSG_06467</name>
</gene>
<feature type="compositionally biased region" description="Basic and acidic residues" evidence="1">
    <location>
        <begin position="204"/>
        <end position="222"/>
    </location>
</feature>